<dbReference type="InterPro" id="IPR006059">
    <property type="entry name" value="SBP"/>
</dbReference>
<reference evidence="2 3" key="1">
    <citation type="journal article" date="2023" name="Genome Announc.">
        <title>Pan-Genome Analyses of the Genus Cohnella and Proposal of the Novel Species Cohnella silvisoli sp. nov., Isolated from Forest Soil.</title>
        <authorList>
            <person name="Wang C."/>
            <person name="Mao L."/>
            <person name="Bao G."/>
            <person name="Zhu H."/>
        </authorList>
    </citation>
    <scope>NUCLEOTIDE SEQUENCE [LARGE SCALE GENOMIC DNA]</scope>
    <source>
        <strain evidence="2 3">NL03-T5-1</strain>
    </source>
</reference>
<name>A0ABV1KLT4_9BACL</name>
<proteinExistence type="predicted"/>
<dbReference type="InterPro" id="IPR050490">
    <property type="entry name" value="Bact_solute-bd_prot1"/>
</dbReference>
<dbReference type="Proteomes" id="UP001493487">
    <property type="component" value="Unassembled WGS sequence"/>
</dbReference>
<keyword evidence="3" id="KW-1185">Reference proteome</keyword>
<organism evidence="2 3">
    <name type="scientific">Cohnella silvisoli</name>
    <dbReference type="NCBI Taxonomy" id="2873699"/>
    <lineage>
        <taxon>Bacteria</taxon>
        <taxon>Bacillati</taxon>
        <taxon>Bacillota</taxon>
        <taxon>Bacilli</taxon>
        <taxon>Bacillales</taxon>
        <taxon>Paenibacillaceae</taxon>
        <taxon>Cohnella</taxon>
    </lineage>
</organism>
<evidence type="ECO:0000256" key="1">
    <source>
        <dbReference type="SAM" id="Phobius"/>
    </source>
</evidence>
<accession>A0ABV1KLT4</accession>
<evidence type="ECO:0000313" key="2">
    <source>
        <dbReference type="EMBL" id="MEQ4481054.1"/>
    </source>
</evidence>
<dbReference type="Pfam" id="PF13416">
    <property type="entry name" value="SBP_bac_8"/>
    <property type="match status" value="1"/>
</dbReference>
<keyword evidence="1" id="KW-0812">Transmembrane</keyword>
<keyword evidence="1" id="KW-1133">Transmembrane helix</keyword>
<dbReference type="PANTHER" id="PTHR43649:SF12">
    <property type="entry name" value="DIACETYLCHITOBIOSE BINDING PROTEIN DASA"/>
    <property type="match status" value="1"/>
</dbReference>
<comment type="caution">
    <text evidence="2">The sequence shown here is derived from an EMBL/GenBank/DDBJ whole genome shotgun (WGS) entry which is preliminary data.</text>
</comment>
<evidence type="ECO:0000313" key="3">
    <source>
        <dbReference type="Proteomes" id="UP001493487"/>
    </source>
</evidence>
<gene>
    <name evidence="2" type="ORF">QJS35_01455</name>
</gene>
<dbReference type="SUPFAM" id="SSF53850">
    <property type="entry name" value="Periplasmic binding protein-like II"/>
    <property type="match status" value="1"/>
</dbReference>
<dbReference type="EMBL" id="JASKHM010000001">
    <property type="protein sequence ID" value="MEQ4481054.1"/>
    <property type="molecule type" value="Genomic_DNA"/>
</dbReference>
<dbReference type="RefSeq" id="WP_232182555.1">
    <property type="nucleotide sequence ID" value="NZ_JAIOAP010000001.1"/>
</dbReference>
<protein>
    <submittedName>
        <fullName evidence="2">Extracellular solute-binding protein</fullName>
    </submittedName>
</protein>
<keyword evidence="1" id="KW-0472">Membrane</keyword>
<dbReference type="PANTHER" id="PTHR43649">
    <property type="entry name" value="ARABINOSE-BINDING PROTEIN-RELATED"/>
    <property type="match status" value="1"/>
</dbReference>
<dbReference type="Gene3D" id="3.40.190.10">
    <property type="entry name" value="Periplasmic binding protein-like II"/>
    <property type="match status" value="2"/>
</dbReference>
<feature type="transmembrane region" description="Helical" evidence="1">
    <location>
        <begin position="7"/>
        <end position="26"/>
    </location>
</feature>
<dbReference type="CDD" id="cd13580">
    <property type="entry name" value="PBP2_AlgQ_like_1"/>
    <property type="match status" value="1"/>
</dbReference>
<sequence length="564" mass="63685">MTSKKANALILMICAAMVVLLIWIGGRDNKTDATHAEGISTGAPKGEMPGKYDPPITASFVRYIPAAVAADNNTLIHLPGETLDDNRWTRLYEQKLGIRLKYDWTAKDQEAYQQQMNIFLASNNIPDFIKVDALQLKRLAEADMITDLTEMFEREASELTKKTLREEGSAPFEAAMIDGRLMGLPNIDSSIDVAQFVWIRTDWLDNLGLQPPKTMDELVAIAKAFTNQDPDRNGRDDTVGLLLQKSLWGGFAGTLEGFFNGFHAYPNIWIKDSSGKLAYGSIQPEMKQALALLQQMYQAGYIDKEFAVLDEGGSADRIINGKSGMAFGQQWLNAWPIQIGYNKDPRMEWKAFPLVSVDDDPVKPSIQLGTNGWWVVKKGIAYPEAIVRMFNLFLETNWGATADFGTYYMPDNTESIWKLSPVTPTPPYKNLNAHLAIANALKRGAESELTGEAKVIYEKIKKYENGDRESWAWYAGYAQDGVFSIMNDYKEQNRFVMDQFTGVPTPRMVERLQSLQKLQNMTFTKIIFDNASIDEFDRFVENWNMLGGEDMTREVNERQASRPQ</sequence>